<dbReference type="VEuPathDB" id="FungiDB:YALI1_D26064g"/>
<dbReference type="AlphaFoldDB" id="A0A1D8NFI0"/>
<name>A0A1D8NFI0_YARLL</name>
<dbReference type="GeneID" id="94583407"/>
<dbReference type="Proteomes" id="UP000182444">
    <property type="component" value="Chromosome 1D"/>
</dbReference>
<protein>
    <submittedName>
        <fullName evidence="1">Uncharacterized protein</fullName>
    </submittedName>
</protein>
<evidence type="ECO:0000313" key="1">
    <source>
        <dbReference type="EMBL" id="AOW04373.1"/>
    </source>
</evidence>
<dbReference type="EMBL" id="CP017556">
    <property type="protein sequence ID" value="AOW04373.1"/>
    <property type="molecule type" value="Genomic_DNA"/>
</dbReference>
<sequence length="81" mass="9352">MLVEGQKTVVVLLLSKWQGFECLQVSELLLPAKEIRNRHSSYVESVGTLLLSEYAPCWVFLGIIRELLELSENYLDRNEIK</sequence>
<accession>A0A1D8NFI0</accession>
<proteinExistence type="predicted"/>
<evidence type="ECO:0000313" key="2">
    <source>
        <dbReference type="Proteomes" id="UP000182444"/>
    </source>
</evidence>
<organism evidence="1 2">
    <name type="scientific">Yarrowia lipolytica</name>
    <name type="common">Candida lipolytica</name>
    <dbReference type="NCBI Taxonomy" id="4952"/>
    <lineage>
        <taxon>Eukaryota</taxon>
        <taxon>Fungi</taxon>
        <taxon>Dikarya</taxon>
        <taxon>Ascomycota</taxon>
        <taxon>Saccharomycotina</taxon>
        <taxon>Dipodascomycetes</taxon>
        <taxon>Dipodascales</taxon>
        <taxon>Dipodascales incertae sedis</taxon>
        <taxon>Yarrowia</taxon>
    </lineage>
</organism>
<gene>
    <name evidence="1" type="ORF">YALI1_D26064g</name>
</gene>
<dbReference type="RefSeq" id="XP_068138895.1">
    <property type="nucleotide sequence ID" value="XM_068282794.1"/>
</dbReference>
<reference evidence="1 2" key="1">
    <citation type="journal article" date="2016" name="PLoS ONE">
        <title>Sequence Assembly of Yarrowia lipolytica Strain W29/CLIB89 Shows Transposable Element Diversity.</title>
        <authorList>
            <person name="Magnan C."/>
            <person name="Yu J."/>
            <person name="Chang I."/>
            <person name="Jahn E."/>
            <person name="Kanomata Y."/>
            <person name="Wu J."/>
            <person name="Zeller M."/>
            <person name="Oakes M."/>
            <person name="Baldi P."/>
            <person name="Sandmeyer S."/>
        </authorList>
    </citation>
    <scope>NUCLEOTIDE SEQUENCE [LARGE SCALE GENOMIC DNA]</scope>
    <source>
        <strain evidence="2">CLIB89(W29)</strain>
    </source>
</reference>